<feature type="domain" description="C2H2-type" evidence="13">
    <location>
        <begin position="461"/>
        <end position="488"/>
    </location>
</feature>
<feature type="domain" description="C2H2-type" evidence="13">
    <location>
        <begin position="547"/>
        <end position="575"/>
    </location>
</feature>
<dbReference type="PROSITE" id="PS50157">
    <property type="entry name" value="ZINC_FINGER_C2H2_2"/>
    <property type="match status" value="8"/>
</dbReference>
<keyword evidence="3" id="KW-0479">Metal-binding</keyword>
<sequence length="662" mass="77077">LIDIFSDAGINANYALKIRKFLYLMIYPNDDLPKKICWMCSQQLDSFYKFHEKINQIQQKILKEKYILFVVSPIIADQQQHEISIQQEEKEELVENIPPDDQINNSLNESSENVAETKSESPALRRSNRQRLSKPTDDAKNSSQNLIKYEKNVDIVEENTESQQNDLTSQQNDNESNEEEEYVIVEEKKSVRKKRGPPKDKEKKHKKVKYAKVKKSSGDIPFHYFDDQPESDNEFPARDSDNEDWPSQQTIDKFPSKLIENGLLQIRGKQLMDLICKFYKLKCDLCEDAGSFKNLKGLFAHYNEMHKQEGYLICCQTKFYRYPAIIMHMARHLQPSAFQCNQCGYIVTRPRFLESHKLTHLPESEKPFSCTDCDKKFCWKGALQIHMNQHQPANERKLYVCHVCGKSYDTPGGLSTHKKLIHMEKTTTTNVCDVCAKHFATRTNLKEHISTIHQPREKDQVQCKQCGKWLMNNRCLKTHMLLHSDIEYVCGKCDYKTKKQILLKRHYVTQHSDLKPFSCNTCQKTFKLKRALTVHITKHHSTIREAFKCNFCERTFASSTNFYTHRKNAHPEELKEMKDKELERQRLKRIQAGVEVDATVATNIIGQVSAINDDDEEEEAEGNLLHETKFITINNRKYEIATDGSETMIVVEMGGTDNVESF</sequence>
<dbReference type="Gene3D" id="3.40.1800.20">
    <property type="match status" value="1"/>
</dbReference>
<keyword evidence="6" id="KW-0805">Transcription regulation</keyword>
<feature type="compositionally biased region" description="Basic residues" evidence="12">
    <location>
        <begin position="190"/>
        <end position="215"/>
    </location>
</feature>
<dbReference type="Pfam" id="PF07776">
    <property type="entry name" value="zf-AD"/>
    <property type="match status" value="1"/>
</dbReference>
<dbReference type="Gene3D" id="3.30.160.60">
    <property type="entry name" value="Classic Zinc Finger"/>
    <property type="match status" value="4"/>
</dbReference>
<evidence type="ECO:0000256" key="12">
    <source>
        <dbReference type="SAM" id="MobiDB-lite"/>
    </source>
</evidence>
<evidence type="ECO:0000259" key="14">
    <source>
        <dbReference type="PROSITE" id="PS51915"/>
    </source>
</evidence>
<organism evidence="15">
    <name type="scientific">Corethrella appendiculata</name>
    <dbReference type="NCBI Taxonomy" id="1370023"/>
    <lineage>
        <taxon>Eukaryota</taxon>
        <taxon>Metazoa</taxon>
        <taxon>Ecdysozoa</taxon>
        <taxon>Arthropoda</taxon>
        <taxon>Hexapoda</taxon>
        <taxon>Insecta</taxon>
        <taxon>Pterygota</taxon>
        <taxon>Neoptera</taxon>
        <taxon>Endopterygota</taxon>
        <taxon>Diptera</taxon>
        <taxon>Nematocera</taxon>
        <taxon>Culicoidea</taxon>
        <taxon>Chaoboridae</taxon>
        <taxon>Corethrella</taxon>
    </lineage>
</organism>
<dbReference type="PANTHER" id="PTHR24399">
    <property type="entry name" value="ZINC FINGER AND BTB DOMAIN-CONTAINING"/>
    <property type="match status" value="1"/>
</dbReference>
<feature type="compositionally biased region" description="Polar residues" evidence="12">
    <location>
        <begin position="161"/>
        <end position="173"/>
    </location>
</feature>
<accession>U5EZM6</accession>
<dbReference type="InterPro" id="IPR036236">
    <property type="entry name" value="Znf_C2H2_sf"/>
</dbReference>
<keyword evidence="8" id="KW-0804">Transcription</keyword>
<evidence type="ECO:0000256" key="1">
    <source>
        <dbReference type="ARBA" id="ARBA00004123"/>
    </source>
</evidence>
<dbReference type="SMART" id="SM00355">
    <property type="entry name" value="ZnF_C2H2"/>
    <property type="match status" value="10"/>
</dbReference>
<feature type="domain" description="C2H2-type" evidence="13">
    <location>
        <begin position="399"/>
        <end position="427"/>
    </location>
</feature>
<dbReference type="GO" id="GO:0008270">
    <property type="term" value="F:zinc ion binding"/>
    <property type="evidence" value="ECO:0007669"/>
    <property type="project" value="UniProtKB-KW"/>
</dbReference>
<dbReference type="FunFam" id="3.30.160.60:FF:001235">
    <property type="entry name" value="Si:ch211-119o8.6"/>
    <property type="match status" value="1"/>
</dbReference>
<keyword evidence="4" id="KW-0677">Repeat</keyword>
<dbReference type="InterPro" id="IPR013087">
    <property type="entry name" value="Znf_C2H2_type"/>
</dbReference>
<evidence type="ECO:0000259" key="13">
    <source>
        <dbReference type="PROSITE" id="PS50157"/>
    </source>
</evidence>
<dbReference type="PROSITE" id="PS51915">
    <property type="entry name" value="ZAD"/>
    <property type="match status" value="1"/>
</dbReference>
<feature type="domain" description="ZAD" evidence="14">
    <location>
        <begin position="1"/>
        <end position="64"/>
    </location>
</feature>
<dbReference type="GO" id="GO:0001227">
    <property type="term" value="F:DNA-binding transcription repressor activity, RNA polymerase II-specific"/>
    <property type="evidence" value="ECO:0007669"/>
    <property type="project" value="TreeGrafter"/>
</dbReference>
<dbReference type="EMBL" id="GANO01000509">
    <property type="protein sequence ID" value="JAB59362.1"/>
    <property type="molecule type" value="mRNA"/>
</dbReference>
<dbReference type="PANTHER" id="PTHR24399:SF23">
    <property type="entry name" value="C2H2-TYPE DOMAIN-CONTAINING PROTEIN"/>
    <property type="match status" value="1"/>
</dbReference>
<comment type="similarity">
    <text evidence="2">Belongs to the krueppel C2H2-type zinc-finger protein family.</text>
</comment>
<evidence type="ECO:0000256" key="6">
    <source>
        <dbReference type="ARBA" id="ARBA00023015"/>
    </source>
</evidence>
<reference evidence="15" key="1">
    <citation type="journal article" date="2014" name="Insect Biochem. Mol. Biol.">
        <title>An insight into the sialome of the frog biting fly, Corethrella appendiculata.</title>
        <authorList>
            <person name="Ribeiro J.M.C."/>
            <person name="Chagas A.C."/>
            <person name="Pham V.M."/>
            <person name="Lounibos L.P."/>
            <person name="Calvo E."/>
        </authorList>
    </citation>
    <scope>NUCLEOTIDE SEQUENCE</scope>
    <source>
        <tissue evidence="15">Salivary glands</tissue>
    </source>
</reference>
<evidence type="ECO:0000256" key="11">
    <source>
        <dbReference type="PROSITE-ProRule" id="PRU01263"/>
    </source>
</evidence>
<feature type="compositionally biased region" description="Acidic residues" evidence="12">
    <location>
        <begin position="175"/>
        <end position="184"/>
    </location>
</feature>
<evidence type="ECO:0000256" key="2">
    <source>
        <dbReference type="ARBA" id="ARBA00006991"/>
    </source>
</evidence>
<keyword evidence="7" id="KW-0238">DNA-binding</keyword>
<evidence type="ECO:0000256" key="4">
    <source>
        <dbReference type="ARBA" id="ARBA00022737"/>
    </source>
</evidence>
<feature type="domain" description="C2H2-type" evidence="13">
    <location>
        <begin position="488"/>
        <end position="516"/>
    </location>
</feature>
<feature type="domain" description="C2H2-type" evidence="13">
    <location>
        <begin position="430"/>
        <end position="458"/>
    </location>
</feature>
<evidence type="ECO:0000256" key="7">
    <source>
        <dbReference type="ARBA" id="ARBA00023125"/>
    </source>
</evidence>
<evidence type="ECO:0000256" key="9">
    <source>
        <dbReference type="ARBA" id="ARBA00023242"/>
    </source>
</evidence>
<keyword evidence="5" id="KW-0862">Zinc</keyword>
<dbReference type="SUPFAM" id="SSF57716">
    <property type="entry name" value="Glucocorticoid receptor-like (DNA-binding domain)"/>
    <property type="match status" value="1"/>
</dbReference>
<dbReference type="GO" id="GO:0005654">
    <property type="term" value="C:nucleoplasm"/>
    <property type="evidence" value="ECO:0007669"/>
    <property type="project" value="TreeGrafter"/>
</dbReference>
<evidence type="ECO:0000256" key="5">
    <source>
        <dbReference type="ARBA" id="ARBA00022833"/>
    </source>
</evidence>
<dbReference type="PROSITE" id="PS00028">
    <property type="entry name" value="ZINC_FINGER_C2H2_1"/>
    <property type="match status" value="7"/>
</dbReference>
<dbReference type="Pfam" id="PF00096">
    <property type="entry name" value="zf-C2H2"/>
    <property type="match status" value="4"/>
</dbReference>
<evidence type="ECO:0000313" key="15">
    <source>
        <dbReference type="EMBL" id="JAB59362.1"/>
    </source>
</evidence>
<keyword evidence="9" id="KW-0539">Nucleus</keyword>
<evidence type="ECO:0000256" key="10">
    <source>
        <dbReference type="PROSITE-ProRule" id="PRU00042"/>
    </source>
</evidence>
<feature type="domain" description="C2H2-type" evidence="13">
    <location>
        <begin position="368"/>
        <end position="395"/>
    </location>
</feature>
<protein>
    <submittedName>
        <fullName evidence="15">Putative transcription factor grauzone</fullName>
    </submittedName>
</protein>
<feature type="region of interest" description="Disordered" evidence="12">
    <location>
        <begin position="96"/>
        <end position="248"/>
    </location>
</feature>
<comment type="subcellular location">
    <subcellularLocation>
        <location evidence="1">Nucleus</location>
    </subcellularLocation>
</comment>
<dbReference type="InterPro" id="IPR012934">
    <property type="entry name" value="Znf_AD"/>
</dbReference>
<proteinExistence type="evidence at transcript level"/>
<evidence type="ECO:0000256" key="3">
    <source>
        <dbReference type="ARBA" id="ARBA00022723"/>
    </source>
</evidence>
<keyword evidence="10" id="KW-0863">Zinc-finger</keyword>
<feature type="non-terminal residue" evidence="15">
    <location>
        <position position="1"/>
    </location>
</feature>
<feature type="compositionally biased region" description="Polar residues" evidence="12">
    <location>
        <begin position="102"/>
        <end position="116"/>
    </location>
</feature>
<feature type="domain" description="C2H2-type" evidence="13">
    <location>
        <begin position="338"/>
        <end position="365"/>
    </location>
</feature>
<evidence type="ECO:0000256" key="8">
    <source>
        <dbReference type="ARBA" id="ARBA00023163"/>
    </source>
</evidence>
<feature type="domain" description="C2H2-type" evidence="13">
    <location>
        <begin position="517"/>
        <end position="545"/>
    </location>
</feature>
<name>U5EZM6_9DIPT</name>
<comment type="caution">
    <text evidence="11">Lacks conserved residue(s) required for the propagation of feature annotation.</text>
</comment>
<dbReference type="SUPFAM" id="SSF57667">
    <property type="entry name" value="beta-beta-alpha zinc fingers"/>
    <property type="match status" value="4"/>
</dbReference>
<dbReference type="AlphaFoldDB" id="U5EZM6"/>
<dbReference type="GO" id="GO:0000978">
    <property type="term" value="F:RNA polymerase II cis-regulatory region sequence-specific DNA binding"/>
    <property type="evidence" value="ECO:0007669"/>
    <property type="project" value="TreeGrafter"/>
</dbReference>